<feature type="transmembrane region" description="Helical" evidence="1">
    <location>
        <begin position="59"/>
        <end position="77"/>
    </location>
</feature>
<feature type="transmembrane region" description="Helical" evidence="1">
    <location>
        <begin position="141"/>
        <end position="163"/>
    </location>
</feature>
<evidence type="ECO:0000313" key="2">
    <source>
        <dbReference type="EMBL" id="KAB7462298.1"/>
    </source>
</evidence>
<organism evidence="2 3">
    <name type="scientific">Bifidobacterium dentium</name>
    <dbReference type="NCBI Taxonomy" id="1689"/>
    <lineage>
        <taxon>Bacteria</taxon>
        <taxon>Bacillati</taxon>
        <taxon>Actinomycetota</taxon>
        <taxon>Actinomycetes</taxon>
        <taxon>Bifidobacteriales</taxon>
        <taxon>Bifidobacteriaceae</taxon>
        <taxon>Bifidobacterium</taxon>
    </lineage>
</organism>
<gene>
    <name evidence="2" type="ORF">GBB04_00450</name>
</gene>
<feature type="transmembrane region" description="Helical" evidence="1">
    <location>
        <begin position="112"/>
        <end position="134"/>
    </location>
</feature>
<keyword evidence="1" id="KW-0472">Membrane</keyword>
<evidence type="ECO:0000256" key="1">
    <source>
        <dbReference type="SAM" id="Phobius"/>
    </source>
</evidence>
<sequence>MAVLRTGAGEKGFFRMRKLFGGLKMGWLAVILFAVVAGAYTGIVGSIPAAEGTSFKDIAISYEWWVIFAVVIASNCTKSWESALKIFVFFLISQPLCFIVEVVFGLSVDQALYYYCSIWGPATLLTLPGGFIAYYINRQNVFGSVILGLGNSIQAFLGITYIIQMLGNPPYHLLSAIVCFASILIMTFQIQKDNGNRVISLLVPVVVAVAALVLIRMTGRVIV</sequence>
<reference evidence="2 3" key="1">
    <citation type="journal article" date="2019" name="Nat. Med.">
        <title>A library of human gut bacterial isolates paired with longitudinal multiomics data enables mechanistic microbiome research.</title>
        <authorList>
            <person name="Poyet M."/>
            <person name="Groussin M."/>
            <person name="Gibbons S.M."/>
            <person name="Avila-Pacheco J."/>
            <person name="Jiang X."/>
            <person name="Kearney S.M."/>
            <person name="Perrotta A.R."/>
            <person name="Berdy B."/>
            <person name="Zhao S."/>
            <person name="Lieberman T.D."/>
            <person name="Swanson P.K."/>
            <person name="Smith M."/>
            <person name="Roesemann S."/>
            <person name="Alexander J.E."/>
            <person name="Rich S.A."/>
            <person name="Livny J."/>
            <person name="Vlamakis H."/>
            <person name="Clish C."/>
            <person name="Bullock K."/>
            <person name="Deik A."/>
            <person name="Scott J."/>
            <person name="Pierce K.A."/>
            <person name="Xavier R.J."/>
            <person name="Alm E.J."/>
        </authorList>
    </citation>
    <scope>NUCLEOTIDE SEQUENCE [LARGE SCALE GENOMIC DNA]</scope>
    <source>
        <strain evidence="2 3">BIOML-A2</strain>
    </source>
</reference>
<accession>A0A7J5TJV2</accession>
<keyword evidence="1" id="KW-1133">Transmembrane helix</keyword>
<feature type="transmembrane region" description="Helical" evidence="1">
    <location>
        <begin position="169"/>
        <end position="186"/>
    </location>
</feature>
<dbReference type="AlphaFoldDB" id="A0A7J5TJV2"/>
<name>A0A7J5TJV2_9BIFI</name>
<comment type="caution">
    <text evidence="2">The sequence shown here is derived from an EMBL/GenBank/DDBJ whole genome shotgun (WGS) entry which is preliminary data.</text>
</comment>
<evidence type="ECO:0000313" key="3">
    <source>
        <dbReference type="Proteomes" id="UP000429211"/>
    </source>
</evidence>
<dbReference type="Proteomes" id="UP000429211">
    <property type="component" value="Unassembled WGS sequence"/>
</dbReference>
<feature type="transmembrane region" description="Helical" evidence="1">
    <location>
        <begin position="25"/>
        <end position="47"/>
    </location>
</feature>
<proteinExistence type="predicted"/>
<feature type="transmembrane region" description="Helical" evidence="1">
    <location>
        <begin position="84"/>
        <end position="106"/>
    </location>
</feature>
<dbReference type="EMBL" id="WDPD01000001">
    <property type="protein sequence ID" value="KAB7462298.1"/>
    <property type="molecule type" value="Genomic_DNA"/>
</dbReference>
<feature type="transmembrane region" description="Helical" evidence="1">
    <location>
        <begin position="198"/>
        <end position="217"/>
    </location>
</feature>
<keyword evidence="1" id="KW-0812">Transmembrane</keyword>
<protein>
    <submittedName>
        <fullName evidence="2">Uncharacterized protein</fullName>
    </submittedName>
</protein>